<keyword evidence="3" id="KW-0472">Membrane</keyword>
<dbReference type="AlphaFoldDB" id="A0A0N1I6T6"/>
<dbReference type="PANTHER" id="PTHR21385:SF0">
    <property type="entry name" value="RE51073P"/>
    <property type="match status" value="1"/>
</dbReference>
<dbReference type="EMBL" id="KQ460709">
    <property type="protein sequence ID" value="KPJ12725.1"/>
    <property type="molecule type" value="Genomic_DNA"/>
</dbReference>
<organism evidence="5 6">
    <name type="scientific">Papilio machaon</name>
    <name type="common">Old World swallowtail butterfly</name>
    <dbReference type="NCBI Taxonomy" id="76193"/>
    <lineage>
        <taxon>Eukaryota</taxon>
        <taxon>Metazoa</taxon>
        <taxon>Ecdysozoa</taxon>
        <taxon>Arthropoda</taxon>
        <taxon>Hexapoda</taxon>
        <taxon>Insecta</taxon>
        <taxon>Pterygota</taxon>
        <taxon>Neoptera</taxon>
        <taxon>Endopterygota</taxon>
        <taxon>Lepidoptera</taxon>
        <taxon>Glossata</taxon>
        <taxon>Ditrysia</taxon>
        <taxon>Papilionoidea</taxon>
        <taxon>Papilionidae</taxon>
        <taxon>Papilioninae</taxon>
        <taxon>Papilio</taxon>
    </lineage>
</organism>
<evidence type="ECO:0000256" key="1">
    <source>
        <dbReference type="PROSITE-ProRule" id="PRU00042"/>
    </source>
</evidence>
<feature type="region of interest" description="Disordered" evidence="2">
    <location>
        <begin position="216"/>
        <end position="288"/>
    </location>
</feature>
<dbReference type="PANTHER" id="PTHR21385">
    <property type="entry name" value="ZINC FINGER PROTEIN-RELATED"/>
    <property type="match status" value="1"/>
</dbReference>
<keyword evidence="3" id="KW-1133">Transmembrane helix</keyword>
<protein>
    <recommendedName>
        <fullName evidence="4">C2H2-type domain-containing protein</fullName>
    </recommendedName>
</protein>
<dbReference type="PROSITE" id="PS50157">
    <property type="entry name" value="ZINC_FINGER_C2H2_2"/>
    <property type="match status" value="1"/>
</dbReference>
<gene>
    <name evidence="5" type="ORF">RR48_02627</name>
</gene>
<name>A0A0N1I6T6_PAPMA</name>
<evidence type="ECO:0000256" key="3">
    <source>
        <dbReference type="SAM" id="Phobius"/>
    </source>
</evidence>
<keyword evidence="1" id="KW-0862">Zinc</keyword>
<feature type="domain" description="C2H2-type" evidence="4">
    <location>
        <begin position="135"/>
        <end position="163"/>
    </location>
</feature>
<dbReference type="FunCoup" id="A0A0N1I6T6">
    <property type="interactions" value="7"/>
</dbReference>
<evidence type="ECO:0000256" key="2">
    <source>
        <dbReference type="SAM" id="MobiDB-lite"/>
    </source>
</evidence>
<keyword evidence="6" id="KW-1185">Reference proteome</keyword>
<accession>A0A0N1I6T6</accession>
<keyword evidence="3" id="KW-0812">Transmembrane</keyword>
<evidence type="ECO:0000313" key="6">
    <source>
        <dbReference type="Proteomes" id="UP000053240"/>
    </source>
</evidence>
<feature type="transmembrane region" description="Helical" evidence="3">
    <location>
        <begin position="365"/>
        <end position="390"/>
    </location>
</feature>
<keyword evidence="1" id="KW-0863">Zinc-finger</keyword>
<reference evidence="5 6" key="1">
    <citation type="journal article" date="2015" name="Nat. Commun.">
        <title>Outbred genome sequencing and CRISPR/Cas9 gene editing in butterflies.</title>
        <authorList>
            <person name="Li X."/>
            <person name="Fan D."/>
            <person name="Zhang W."/>
            <person name="Liu G."/>
            <person name="Zhang L."/>
            <person name="Zhao L."/>
            <person name="Fang X."/>
            <person name="Chen L."/>
            <person name="Dong Y."/>
            <person name="Chen Y."/>
            <person name="Ding Y."/>
            <person name="Zhao R."/>
            <person name="Feng M."/>
            <person name="Zhu Y."/>
            <person name="Feng Y."/>
            <person name="Jiang X."/>
            <person name="Zhu D."/>
            <person name="Xiang H."/>
            <person name="Feng X."/>
            <person name="Li S."/>
            <person name="Wang J."/>
            <person name="Zhang G."/>
            <person name="Kronforst M.R."/>
            <person name="Wang W."/>
        </authorList>
    </citation>
    <scope>NUCLEOTIDE SEQUENCE [LARGE SCALE GENOMIC DNA]</scope>
    <source>
        <strain evidence="5">Ya'a_city_454_Pm</strain>
        <tissue evidence="5">Whole body</tissue>
    </source>
</reference>
<evidence type="ECO:0000259" key="4">
    <source>
        <dbReference type="PROSITE" id="PS50157"/>
    </source>
</evidence>
<dbReference type="InterPro" id="IPR013087">
    <property type="entry name" value="Znf_C2H2_type"/>
</dbReference>
<dbReference type="InParanoid" id="A0A0N1I6T6"/>
<dbReference type="Proteomes" id="UP000053240">
    <property type="component" value="Unassembled WGS sequence"/>
</dbReference>
<dbReference type="GO" id="GO:0008270">
    <property type="term" value="F:zinc ion binding"/>
    <property type="evidence" value="ECO:0007669"/>
    <property type="project" value="UniProtKB-KW"/>
</dbReference>
<dbReference type="PROSITE" id="PS00028">
    <property type="entry name" value="ZINC_FINGER_C2H2_1"/>
    <property type="match status" value="1"/>
</dbReference>
<keyword evidence="1" id="KW-0479">Metal-binding</keyword>
<sequence length="468" mass="52895">MVACTLLCAVCRDGLCRVASVAIPVRVSWVRCGGRRSDTTQRVGLVCTRTCRVVTRQKVLALLFLTLIPWPGPSVFKITCSRDNSKIVRKVIQNKWMPVLERFQVKLPLECPFHPARDIFAPQHAAKLQHRASQWTCAFCGKSFYEERHLDTHFDQRHKNQINKAEDAVCLADYCDIMRCQVLAAHGLLSGVGKPVTDVEVWRDLEAARRALAPAGARGLVRAPQRRRQRPRSGAPPAPDCPRTDPNAEGPETEEKRREENEGDTNQTAELCDADTVESSLPPDSRQKRLADLQAERAACDPLRLQAIKVRCEKVVHSCIATLLLHLTQHQFTELEEEMQRAVCWYLSCDRYWEEAAPAARAFPWPLLLALATGLALALCMCYYIIWIVFDSEEGSVAGSASVSLTTHSSPTRGERLAAEEALDEEQDDHYIYVTYPPELKRRLLERYANNRITLIILTPFLRQTRVD</sequence>
<evidence type="ECO:0000313" key="5">
    <source>
        <dbReference type="EMBL" id="KPJ12725.1"/>
    </source>
</evidence>
<proteinExistence type="predicted"/>